<keyword evidence="1" id="KW-1133">Transmembrane helix</keyword>
<evidence type="ECO:0000313" key="2">
    <source>
        <dbReference type="EMBL" id="KAF8392232.1"/>
    </source>
</evidence>
<sequence length="79" mass="8939">MGVTDHQRTPIPNLGLTCFLMCLYSSSTNSDPQSTCRLLVFVFNLWLIVNLTPIPLLKFQKLQPDLTLVTKLTLLAQDF</sequence>
<reference evidence="2 3" key="1">
    <citation type="submission" date="2020-04" db="EMBL/GenBank/DDBJ databases">
        <title>Plant Genome Project.</title>
        <authorList>
            <person name="Zhang R.-G."/>
        </authorList>
    </citation>
    <scope>NUCLEOTIDE SEQUENCE [LARGE SCALE GENOMIC DNA]</scope>
    <source>
        <strain evidence="2">YNK0</strain>
        <tissue evidence="2">Leaf</tissue>
    </source>
</reference>
<protein>
    <submittedName>
        <fullName evidence="2">Uncharacterized protein</fullName>
    </submittedName>
</protein>
<keyword evidence="1" id="KW-0472">Membrane</keyword>
<accession>A0A834YPT7</accession>
<dbReference type="EMBL" id="JABCRI010000016">
    <property type="protein sequence ID" value="KAF8392232.1"/>
    <property type="molecule type" value="Genomic_DNA"/>
</dbReference>
<comment type="caution">
    <text evidence="2">The sequence shown here is derived from an EMBL/GenBank/DDBJ whole genome shotgun (WGS) entry which is preliminary data.</text>
</comment>
<keyword evidence="3" id="KW-1185">Reference proteome</keyword>
<organism evidence="2 3">
    <name type="scientific">Tetracentron sinense</name>
    <name type="common">Spur-leaf</name>
    <dbReference type="NCBI Taxonomy" id="13715"/>
    <lineage>
        <taxon>Eukaryota</taxon>
        <taxon>Viridiplantae</taxon>
        <taxon>Streptophyta</taxon>
        <taxon>Embryophyta</taxon>
        <taxon>Tracheophyta</taxon>
        <taxon>Spermatophyta</taxon>
        <taxon>Magnoliopsida</taxon>
        <taxon>Trochodendrales</taxon>
        <taxon>Trochodendraceae</taxon>
        <taxon>Tetracentron</taxon>
    </lineage>
</organism>
<gene>
    <name evidence="2" type="ORF">HHK36_022574</name>
</gene>
<dbReference type="AlphaFoldDB" id="A0A834YPT7"/>
<evidence type="ECO:0000313" key="3">
    <source>
        <dbReference type="Proteomes" id="UP000655225"/>
    </source>
</evidence>
<feature type="transmembrane region" description="Helical" evidence="1">
    <location>
        <begin position="38"/>
        <end position="57"/>
    </location>
</feature>
<dbReference type="Proteomes" id="UP000655225">
    <property type="component" value="Unassembled WGS sequence"/>
</dbReference>
<name>A0A834YPT7_TETSI</name>
<keyword evidence="1" id="KW-0812">Transmembrane</keyword>
<evidence type="ECO:0000256" key="1">
    <source>
        <dbReference type="SAM" id="Phobius"/>
    </source>
</evidence>
<proteinExistence type="predicted"/>